<gene>
    <name evidence="2" type="ORF">S12H4_25207</name>
</gene>
<dbReference type="AlphaFoldDB" id="X1QWY4"/>
<dbReference type="SUPFAM" id="SSF48310">
    <property type="entry name" value="Aldehyde ferredoxin oxidoreductase, C-terminal domains"/>
    <property type="match status" value="1"/>
</dbReference>
<dbReference type="GO" id="GO:0051536">
    <property type="term" value="F:iron-sulfur cluster binding"/>
    <property type="evidence" value="ECO:0007669"/>
    <property type="project" value="InterPro"/>
</dbReference>
<name>X1QWY4_9ZZZZ</name>
<dbReference type="InterPro" id="IPR001203">
    <property type="entry name" value="OxRdtase_Ald_Fedxn_C"/>
</dbReference>
<dbReference type="Pfam" id="PF01314">
    <property type="entry name" value="AFOR_C"/>
    <property type="match status" value="1"/>
</dbReference>
<dbReference type="GO" id="GO:0016625">
    <property type="term" value="F:oxidoreductase activity, acting on the aldehyde or oxo group of donors, iron-sulfur protein as acceptor"/>
    <property type="evidence" value="ECO:0007669"/>
    <property type="project" value="InterPro"/>
</dbReference>
<accession>X1QWY4</accession>
<dbReference type="EMBL" id="BARW01014014">
    <property type="protein sequence ID" value="GAI73052.1"/>
    <property type="molecule type" value="Genomic_DNA"/>
</dbReference>
<evidence type="ECO:0000259" key="1">
    <source>
        <dbReference type="Pfam" id="PF01314"/>
    </source>
</evidence>
<organism evidence="2">
    <name type="scientific">marine sediment metagenome</name>
    <dbReference type="NCBI Taxonomy" id="412755"/>
    <lineage>
        <taxon>unclassified sequences</taxon>
        <taxon>metagenomes</taxon>
        <taxon>ecological metagenomes</taxon>
    </lineage>
</organism>
<comment type="caution">
    <text evidence="2">The sequence shown here is derived from an EMBL/GenBank/DDBJ whole genome shotgun (WGS) entry which is preliminary data.</text>
</comment>
<evidence type="ECO:0000313" key="2">
    <source>
        <dbReference type="EMBL" id="GAI73052.1"/>
    </source>
</evidence>
<feature type="non-terminal residue" evidence="2">
    <location>
        <position position="96"/>
    </location>
</feature>
<dbReference type="InterPro" id="IPR013985">
    <property type="entry name" value="Ald_Fedxn_OxRdtase_dom3"/>
</dbReference>
<feature type="domain" description="Aldehyde ferredoxin oxidoreductase C-terminal" evidence="1">
    <location>
        <begin position="3"/>
        <end position="90"/>
    </location>
</feature>
<dbReference type="InterPro" id="IPR036021">
    <property type="entry name" value="Tungsten_al_ferr_oxy-like_C"/>
</dbReference>
<proteinExistence type="predicted"/>
<protein>
    <recommendedName>
        <fullName evidence="1">Aldehyde ferredoxin oxidoreductase C-terminal domain-containing protein</fullName>
    </recommendedName>
</protein>
<reference evidence="2" key="1">
    <citation type="journal article" date="2014" name="Front. Microbiol.">
        <title>High frequency of phylogenetically diverse reductive dehalogenase-homologous genes in deep subseafloor sedimentary metagenomes.</title>
        <authorList>
            <person name="Kawai M."/>
            <person name="Futagami T."/>
            <person name="Toyoda A."/>
            <person name="Takaki Y."/>
            <person name="Nishi S."/>
            <person name="Hori S."/>
            <person name="Arai W."/>
            <person name="Tsubouchi T."/>
            <person name="Morono Y."/>
            <person name="Uchiyama I."/>
            <person name="Ito T."/>
            <person name="Fujiyama A."/>
            <person name="Inagaki F."/>
            <person name="Takami H."/>
        </authorList>
    </citation>
    <scope>NUCLEOTIDE SEQUENCE</scope>
    <source>
        <strain evidence="2">Expedition CK06-06</strain>
    </source>
</reference>
<feature type="non-terminal residue" evidence="2">
    <location>
        <position position="1"/>
    </location>
</feature>
<dbReference type="Gene3D" id="1.10.599.10">
    <property type="entry name" value="Aldehyde Ferredoxin Oxidoreductase Protein, subunit A, domain 3"/>
    <property type="match status" value="1"/>
</dbReference>
<dbReference type="GO" id="GO:0009055">
    <property type="term" value="F:electron transfer activity"/>
    <property type="evidence" value="ECO:0007669"/>
    <property type="project" value="InterPro"/>
</dbReference>
<sequence length="96" mass="10501">SKGAEQFAVHIQGQELPAHDPRFTPGLAVTYRMDATPGRHTQGGRAWMMGIDFLDDPRQYDDTDAGAGELQKKSTDMVHVVNASGICEFGYNAYPS</sequence>